<dbReference type="EC" id="3.1.2.-" evidence="1"/>
<dbReference type="CDD" id="cd00586">
    <property type="entry name" value="4HBT"/>
    <property type="match status" value="1"/>
</dbReference>
<dbReference type="InterPro" id="IPR029069">
    <property type="entry name" value="HotDog_dom_sf"/>
</dbReference>
<dbReference type="Pfam" id="PF13279">
    <property type="entry name" value="4HBT_2"/>
    <property type="match status" value="1"/>
</dbReference>
<protein>
    <submittedName>
        <fullName evidence="1">Acyl-CoA thioesterase</fullName>
        <ecNumber evidence="1">3.1.2.-</ecNumber>
    </submittedName>
</protein>
<name>A0ABV5YQJ4_9ACTN</name>
<sequence length="140" mass="15874">MSATKAHFAWDSPVFFDEMDPNGTLHNSRFAVHVERALSAWNEAEGMGWQRLEDRHEDLRYAVRAFAIEFHTPVVAPGPMRVELWLDRVGTTSAVHRFRCAAPAGTPEYATGRRTIVKIGSSGAEPWSPWFRTLAERYVT</sequence>
<evidence type="ECO:0000313" key="2">
    <source>
        <dbReference type="Proteomes" id="UP001589627"/>
    </source>
</evidence>
<proteinExistence type="predicted"/>
<comment type="caution">
    <text evidence="1">The sequence shown here is derived from an EMBL/GenBank/DDBJ whole genome shotgun (WGS) entry which is preliminary data.</text>
</comment>
<organism evidence="1 2">
    <name type="scientific">Actinoallomurus acaciae</name>
    <dbReference type="NCBI Taxonomy" id="502577"/>
    <lineage>
        <taxon>Bacteria</taxon>
        <taxon>Bacillati</taxon>
        <taxon>Actinomycetota</taxon>
        <taxon>Actinomycetes</taxon>
        <taxon>Streptosporangiales</taxon>
        <taxon>Thermomonosporaceae</taxon>
        <taxon>Actinoallomurus</taxon>
    </lineage>
</organism>
<dbReference type="Proteomes" id="UP001589627">
    <property type="component" value="Unassembled WGS sequence"/>
</dbReference>
<dbReference type="Gene3D" id="3.10.129.10">
    <property type="entry name" value="Hotdog Thioesterase"/>
    <property type="match status" value="1"/>
</dbReference>
<dbReference type="EMBL" id="JBHLZP010000322">
    <property type="protein sequence ID" value="MFB9836898.1"/>
    <property type="molecule type" value="Genomic_DNA"/>
</dbReference>
<keyword evidence="1" id="KW-0378">Hydrolase</keyword>
<gene>
    <name evidence="1" type="ORF">ACFFNX_32470</name>
</gene>
<evidence type="ECO:0000313" key="1">
    <source>
        <dbReference type="EMBL" id="MFB9836898.1"/>
    </source>
</evidence>
<dbReference type="GO" id="GO:0016787">
    <property type="term" value="F:hydrolase activity"/>
    <property type="evidence" value="ECO:0007669"/>
    <property type="project" value="UniProtKB-KW"/>
</dbReference>
<keyword evidence="2" id="KW-1185">Reference proteome</keyword>
<accession>A0ABV5YQJ4</accession>
<dbReference type="RefSeq" id="WP_378209692.1">
    <property type="nucleotide sequence ID" value="NZ_JBHLZP010000322.1"/>
</dbReference>
<dbReference type="SUPFAM" id="SSF54637">
    <property type="entry name" value="Thioesterase/thiol ester dehydrase-isomerase"/>
    <property type="match status" value="1"/>
</dbReference>
<reference evidence="1 2" key="1">
    <citation type="submission" date="2024-09" db="EMBL/GenBank/DDBJ databases">
        <authorList>
            <person name="Sun Q."/>
            <person name="Mori K."/>
        </authorList>
    </citation>
    <scope>NUCLEOTIDE SEQUENCE [LARGE SCALE GENOMIC DNA]</scope>
    <source>
        <strain evidence="1 2">TBRC 0563</strain>
    </source>
</reference>